<feature type="domain" description="NAC" evidence="7">
    <location>
        <begin position="10"/>
        <end position="160"/>
    </location>
</feature>
<proteinExistence type="predicted"/>
<evidence type="ECO:0000256" key="5">
    <source>
        <dbReference type="ARBA" id="ARBA00023242"/>
    </source>
</evidence>
<keyword evidence="6" id="KW-0472">Membrane</keyword>
<dbReference type="EMBL" id="GGEC01034307">
    <property type="protein sequence ID" value="MBX14791.1"/>
    <property type="molecule type" value="Transcribed_RNA"/>
</dbReference>
<comment type="subcellular location">
    <subcellularLocation>
        <location evidence="1">Nucleus</location>
    </subcellularLocation>
</comment>
<dbReference type="PROSITE" id="PS51005">
    <property type="entry name" value="NAC"/>
    <property type="match status" value="1"/>
</dbReference>
<evidence type="ECO:0000256" key="1">
    <source>
        <dbReference type="ARBA" id="ARBA00004123"/>
    </source>
</evidence>
<dbReference type="InterPro" id="IPR036093">
    <property type="entry name" value="NAC_dom_sf"/>
</dbReference>
<evidence type="ECO:0000259" key="7">
    <source>
        <dbReference type="PROSITE" id="PS51005"/>
    </source>
</evidence>
<dbReference type="GO" id="GO:0005634">
    <property type="term" value="C:nucleus"/>
    <property type="evidence" value="ECO:0007669"/>
    <property type="project" value="UniProtKB-SubCell"/>
</dbReference>
<dbReference type="PANTHER" id="PTHR31744">
    <property type="entry name" value="PROTEIN CUP-SHAPED COTYLEDON 2-RELATED"/>
    <property type="match status" value="1"/>
</dbReference>
<dbReference type="GO" id="GO:0006355">
    <property type="term" value="P:regulation of DNA-templated transcription"/>
    <property type="evidence" value="ECO:0007669"/>
    <property type="project" value="InterPro"/>
</dbReference>
<reference evidence="8" key="1">
    <citation type="submission" date="2018-02" db="EMBL/GenBank/DDBJ databases">
        <title>Rhizophora mucronata_Transcriptome.</title>
        <authorList>
            <person name="Meera S.P."/>
            <person name="Sreeshan A."/>
            <person name="Augustine A."/>
        </authorList>
    </citation>
    <scope>NUCLEOTIDE SEQUENCE</scope>
    <source>
        <tissue evidence="8">Leaf</tissue>
    </source>
</reference>
<evidence type="ECO:0000256" key="2">
    <source>
        <dbReference type="ARBA" id="ARBA00023015"/>
    </source>
</evidence>
<dbReference type="EMBL" id="GGEC01034308">
    <property type="protein sequence ID" value="MBX14792.1"/>
    <property type="molecule type" value="Transcribed_RNA"/>
</dbReference>
<dbReference type="GO" id="GO:0003677">
    <property type="term" value="F:DNA binding"/>
    <property type="evidence" value="ECO:0007669"/>
    <property type="project" value="UniProtKB-KW"/>
</dbReference>
<dbReference type="InterPro" id="IPR003441">
    <property type="entry name" value="NAC-dom"/>
</dbReference>
<feature type="transmembrane region" description="Helical" evidence="6">
    <location>
        <begin position="519"/>
        <end position="544"/>
    </location>
</feature>
<dbReference type="PANTHER" id="PTHR31744:SF210">
    <property type="entry name" value="NAC DOMAIN-CONTAINING PROTEIN 86-LIKE"/>
    <property type="match status" value="1"/>
</dbReference>
<keyword evidence="5" id="KW-0539">Nucleus</keyword>
<name>A0A2P2L9Z2_RHIMU</name>
<evidence type="ECO:0000256" key="3">
    <source>
        <dbReference type="ARBA" id="ARBA00023125"/>
    </source>
</evidence>
<dbReference type="Gene3D" id="2.170.150.80">
    <property type="entry name" value="NAC domain"/>
    <property type="match status" value="1"/>
</dbReference>
<keyword evidence="6" id="KW-0812">Transmembrane</keyword>
<evidence type="ECO:0000256" key="4">
    <source>
        <dbReference type="ARBA" id="ARBA00023163"/>
    </source>
</evidence>
<accession>A0A2P2L9Z2</accession>
<sequence length="553" mass="61229">MAGGESATSLAPGFRFHPTDEELVRYYLKRKLSNRAFRFDPISVIDIYKSEPWDLPAKSKLKSRDLEWYFFSALDRKYGNGSKTNRATEKGYWKTTGKDRPIHSNSQIVGMKKTLVYHKGRAPRGERSNWVMHEYRLVEEKLKKAGLEQDAFVLCRIFQKSGTGPKNGEQYGAPFVEEEWDDDEVAVLPCEELVVYDEAAPSDDAFVETNDLEQNFGSGDGSNYMEPCSNFGKDDQKPIIARGKAMMGNLPADKCLLDLPGQYEMDAEAIRNGYIAESGNSVNGVDMNNLIDVPYLDANDNLPVSEGFFLEANDLSNPVDPASGGEFTGFDIDEYLNFFDAVDENMAFDPSEIMGTENVDSDQSPQTQEDLNGETEEMLMASQKLLEGSDNAEVSSLKQKPNATEFESDMKNPYIKQVSHSLASIPAPPAFASEFPIKDSALQLNAAQASSSVHVTTGLIRIENMSLSGSGMDWSLGKNGNVSIIISFDLLQDDVGPASLLLFSRLFSGKTGSVMSRGWLFYMLFWVLMFAVSFKTATCVYASLGPGSNFPWG</sequence>
<organism evidence="8">
    <name type="scientific">Rhizophora mucronata</name>
    <name type="common">Asiatic mangrove</name>
    <dbReference type="NCBI Taxonomy" id="61149"/>
    <lineage>
        <taxon>Eukaryota</taxon>
        <taxon>Viridiplantae</taxon>
        <taxon>Streptophyta</taxon>
        <taxon>Embryophyta</taxon>
        <taxon>Tracheophyta</taxon>
        <taxon>Spermatophyta</taxon>
        <taxon>Magnoliopsida</taxon>
        <taxon>eudicotyledons</taxon>
        <taxon>Gunneridae</taxon>
        <taxon>Pentapetalae</taxon>
        <taxon>rosids</taxon>
        <taxon>fabids</taxon>
        <taxon>Malpighiales</taxon>
        <taxon>Rhizophoraceae</taxon>
        <taxon>Rhizophora</taxon>
    </lineage>
</organism>
<dbReference type="EMBL" id="GGEC01034314">
    <property type="protein sequence ID" value="MBX14798.1"/>
    <property type="molecule type" value="Transcribed_RNA"/>
</dbReference>
<dbReference type="AlphaFoldDB" id="A0A2P2L9Z2"/>
<protein>
    <submittedName>
        <fullName evidence="8">NAC domain-containing protein 78-like isoform X1</fullName>
    </submittedName>
</protein>
<dbReference type="SUPFAM" id="SSF101941">
    <property type="entry name" value="NAC domain"/>
    <property type="match status" value="1"/>
</dbReference>
<dbReference type="EMBL" id="GGEC01034310">
    <property type="protein sequence ID" value="MBX14794.1"/>
    <property type="molecule type" value="Transcribed_RNA"/>
</dbReference>
<keyword evidence="3" id="KW-0238">DNA-binding</keyword>
<evidence type="ECO:0000313" key="8">
    <source>
        <dbReference type="EMBL" id="MBX14796.1"/>
    </source>
</evidence>
<dbReference type="EMBL" id="GGEC01034313">
    <property type="protein sequence ID" value="MBX14797.1"/>
    <property type="molecule type" value="Transcribed_RNA"/>
</dbReference>
<evidence type="ECO:0000256" key="6">
    <source>
        <dbReference type="SAM" id="Phobius"/>
    </source>
</evidence>
<keyword evidence="4" id="KW-0804">Transcription</keyword>
<dbReference type="FunFam" id="2.170.150.80:FF:000002">
    <property type="entry name" value="Nac domain-containing protein 86"/>
    <property type="match status" value="1"/>
</dbReference>
<keyword evidence="6" id="KW-1133">Transmembrane helix</keyword>
<dbReference type="EMBL" id="GGEC01034312">
    <property type="protein sequence ID" value="MBX14796.1"/>
    <property type="molecule type" value="Transcribed_RNA"/>
</dbReference>
<keyword evidence="2" id="KW-0805">Transcription regulation</keyword>
<dbReference type="Pfam" id="PF02365">
    <property type="entry name" value="NAM"/>
    <property type="match status" value="1"/>
</dbReference>
<dbReference type="EMBL" id="GGEC01034316">
    <property type="protein sequence ID" value="MBX14800.1"/>
    <property type="molecule type" value="Transcribed_RNA"/>
</dbReference>